<dbReference type="InterPro" id="IPR036188">
    <property type="entry name" value="FAD/NAD-bd_sf"/>
</dbReference>
<evidence type="ECO:0008006" key="9">
    <source>
        <dbReference type="Google" id="ProtNLM"/>
    </source>
</evidence>
<reference evidence="8" key="1">
    <citation type="journal article" date="2015" name="Nature">
        <title>Complex archaea that bridge the gap between prokaryotes and eukaryotes.</title>
        <authorList>
            <person name="Spang A."/>
            <person name="Saw J.H."/>
            <person name="Jorgensen S.L."/>
            <person name="Zaremba-Niedzwiedzka K."/>
            <person name="Martijn J."/>
            <person name="Lind A.E."/>
            <person name="van Eijk R."/>
            <person name="Schleper C."/>
            <person name="Guy L."/>
            <person name="Ettema T.J."/>
        </authorList>
    </citation>
    <scope>NUCLEOTIDE SEQUENCE</scope>
</reference>
<dbReference type="GO" id="GO:0019569">
    <property type="term" value="P:L-arabinose catabolic process to D-xylulose 5-phosphate"/>
    <property type="evidence" value="ECO:0007669"/>
    <property type="project" value="TreeGrafter"/>
</dbReference>
<keyword evidence="4" id="KW-0413">Isomerase</keyword>
<evidence type="ECO:0000256" key="1">
    <source>
        <dbReference type="ARBA" id="ARBA00022723"/>
    </source>
</evidence>
<evidence type="ECO:0000313" key="8">
    <source>
        <dbReference type="EMBL" id="KKK47666.1"/>
    </source>
</evidence>
<evidence type="ECO:0000259" key="7">
    <source>
        <dbReference type="Pfam" id="PF24856"/>
    </source>
</evidence>
<feature type="domain" description="L-arabinose isomerase central" evidence="7">
    <location>
        <begin position="90"/>
        <end position="146"/>
    </location>
</feature>
<dbReference type="InterPro" id="IPR003762">
    <property type="entry name" value="Lara_isomerase"/>
</dbReference>
<evidence type="ECO:0000256" key="2">
    <source>
        <dbReference type="ARBA" id="ARBA00022935"/>
    </source>
</evidence>
<organism evidence="8">
    <name type="scientific">marine sediment metagenome</name>
    <dbReference type="NCBI Taxonomy" id="412755"/>
    <lineage>
        <taxon>unclassified sequences</taxon>
        <taxon>metagenomes</taxon>
        <taxon>ecological metagenomes</taxon>
    </lineage>
</organism>
<dbReference type="SUPFAM" id="SSF50443">
    <property type="entry name" value="FucI/AraA C-terminal domain-like"/>
    <property type="match status" value="1"/>
</dbReference>
<comment type="caution">
    <text evidence="8">The sequence shown here is derived from an EMBL/GenBank/DDBJ whole genome shotgun (WGS) entry which is preliminary data.</text>
</comment>
<protein>
    <recommendedName>
        <fullName evidence="9">FAD/NAD(P)-binding domain-containing protein</fullName>
    </recommendedName>
</protein>
<evidence type="ECO:0000256" key="4">
    <source>
        <dbReference type="ARBA" id="ARBA00023235"/>
    </source>
</evidence>
<gene>
    <name evidence="8" type="ORF">LCGC14_3152860</name>
</gene>
<proteinExistence type="predicted"/>
<accession>A0A0F8YI02</accession>
<dbReference type="InterPro" id="IPR009015">
    <property type="entry name" value="Fucose_isomerase_N/cen_sf"/>
</dbReference>
<dbReference type="PANTHER" id="PTHR38464">
    <property type="entry name" value="L-ARABINOSE ISOMERASE"/>
    <property type="match status" value="1"/>
</dbReference>
<evidence type="ECO:0000256" key="3">
    <source>
        <dbReference type="ARBA" id="ARBA00023211"/>
    </source>
</evidence>
<keyword evidence="5" id="KW-0119">Carbohydrate metabolism</keyword>
<dbReference type="Pfam" id="PF11762">
    <property type="entry name" value="Arabinose_Iso_C"/>
    <property type="match status" value="1"/>
</dbReference>
<feature type="domain" description="L-arabinose isomerase C-terminal" evidence="6">
    <location>
        <begin position="150"/>
        <end position="270"/>
    </location>
</feature>
<dbReference type="AlphaFoldDB" id="A0A0F8YI02"/>
<keyword evidence="2" id="KW-0054">Arabinose catabolism</keyword>
<dbReference type="Gene3D" id="3.50.50.60">
    <property type="entry name" value="FAD/NAD(P)-binding domain"/>
    <property type="match status" value="1"/>
</dbReference>
<dbReference type="GO" id="GO:0008733">
    <property type="term" value="F:L-arabinose isomerase activity"/>
    <property type="evidence" value="ECO:0007669"/>
    <property type="project" value="InterPro"/>
</dbReference>
<dbReference type="SUPFAM" id="SSF53743">
    <property type="entry name" value="FucI/AraA N-terminal and middle domains"/>
    <property type="match status" value="1"/>
</dbReference>
<dbReference type="GO" id="GO:0046872">
    <property type="term" value="F:metal ion binding"/>
    <property type="evidence" value="ECO:0007669"/>
    <property type="project" value="UniProtKB-KW"/>
</dbReference>
<dbReference type="Pfam" id="PF24856">
    <property type="entry name" value="AraA_central"/>
    <property type="match status" value="1"/>
</dbReference>
<dbReference type="InterPro" id="IPR004216">
    <property type="entry name" value="Fuc/Ara_isomerase_C"/>
</dbReference>
<name>A0A0F8YI02_9ZZZZ</name>
<dbReference type="GO" id="GO:0005829">
    <property type="term" value="C:cytosol"/>
    <property type="evidence" value="ECO:0007669"/>
    <property type="project" value="TreeGrafter"/>
</dbReference>
<sequence length="270" mass="28956">MNGSEKIGAVAVIGGGIAGIQASLDLAEMGLKVYLVEEKPSIGGVMAQLDKTFPTNDCSMCMISPKLVETGRHLNIEILSYADLMKVEGEAGNFKAFTTTFEDLHGLKQLPGHAVQRLMAEGYGFGAEGDWKTAALVRAMKVMSTGLEGGTSFMEDYTYHMDPAGMKVLGAHMLEVCPSIAEGKSSMEVHELGIGDKDDPIRLVFDVAMGQGINVSIMDMGDRFRMLINPCQVVQADEPLPNLPVARVVWMPEPDLSTAAEAWIHAGGAH</sequence>
<evidence type="ECO:0000259" key="6">
    <source>
        <dbReference type="Pfam" id="PF11762"/>
    </source>
</evidence>
<dbReference type="InterPro" id="IPR024664">
    <property type="entry name" value="Ara_Isoase_C"/>
</dbReference>
<dbReference type="Pfam" id="PF12831">
    <property type="entry name" value="FAD_oxidored"/>
    <property type="match status" value="1"/>
</dbReference>
<dbReference type="EMBL" id="LAZR01069459">
    <property type="protein sequence ID" value="KKK47666.1"/>
    <property type="molecule type" value="Genomic_DNA"/>
</dbReference>
<evidence type="ECO:0000256" key="5">
    <source>
        <dbReference type="ARBA" id="ARBA00023277"/>
    </source>
</evidence>
<keyword evidence="3" id="KW-0464">Manganese</keyword>
<dbReference type="SUPFAM" id="SSF51905">
    <property type="entry name" value="FAD/NAD(P)-binding domain"/>
    <property type="match status" value="1"/>
</dbReference>
<feature type="non-terminal residue" evidence="8">
    <location>
        <position position="270"/>
    </location>
</feature>
<dbReference type="InterPro" id="IPR055390">
    <property type="entry name" value="AraA_central"/>
</dbReference>
<dbReference type="PANTHER" id="PTHR38464:SF1">
    <property type="entry name" value="L-ARABINOSE ISOMERASE"/>
    <property type="match status" value="1"/>
</dbReference>
<keyword evidence="1" id="KW-0479">Metal-binding</keyword>